<dbReference type="AlphaFoldDB" id="A0A5Q2MZP9"/>
<feature type="binding site" evidence="8">
    <location>
        <position position="12"/>
    </location>
    <ligand>
        <name>[4Fe-4S] cluster</name>
        <dbReference type="ChEBI" id="CHEBI:49883"/>
        <label>1</label>
    </ligand>
</feature>
<evidence type="ECO:0000256" key="8">
    <source>
        <dbReference type="HAMAP-Rule" id="MF_01865"/>
    </source>
</evidence>
<comment type="similarity">
    <text evidence="8">Belongs to the methylthiotransferase family. RimO subfamily.</text>
</comment>
<comment type="function">
    <text evidence="8">Catalyzes the methylthiolation of an aspartic acid residue of ribosomal protein uS12.</text>
</comment>
<dbReference type="Pfam" id="PF04055">
    <property type="entry name" value="Radical_SAM"/>
    <property type="match status" value="1"/>
</dbReference>
<evidence type="ECO:0000256" key="7">
    <source>
        <dbReference type="ARBA" id="ARBA00023014"/>
    </source>
</evidence>
<dbReference type="GO" id="GO:0103039">
    <property type="term" value="F:protein methylthiotransferase activity"/>
    <property type="evidence" value="ECO:0007669"/>
    <property type="project" value="UniProtKB-EC"/>
</dbReference>
<keyword evidence="4 8" id="KW-0949">S-adenosyl-L-methionine</keyword>
<organism evidence="12 13">
    <name type="scientific">Heliorestis convoluta</name>
    <dbReference type="NCBI Taxonomy" id="356322"/>
    <lineage>
        <taxon>Bacteria</taxon>
        <taxon>Bacillati</taxon>
        <taxon>Bacillota</taxon>
        <taxon>Clostridia</taxon>
        <taxon>Eubacteriales</taxon>
        <taxon>Heliobacteriaceae</taxon>
        <taxon>Heliorestis</taxon>
    </lineage>
</organism>
<dbReference type="SFLD" id="SFLDG01061">
    <property type="entry name" value="methylthiotransferase"/>
    <property type="match status" value="1"/>
</dbReference>
<keyword evidence="3 8" id="KW-0808">Transferase</keyword>
<dbReference type="HAMAP" id="MF_01865">
    <property type="entry name" value="MTTase_RimO"/>
    <property type="match status" value="1"/>
</dbReference>
<feature type="binding site" evidence="8">
    <location>
        <position position="156"/>
    </location>
    <ligand>
        <name>[4Fe-4S] cluster</name>
        <dbReference type="ChEBI" id="CHEBI:49883"/>
        <label>2</label>
        <note>4Fe-4S-S-AdoMet</note>
    </ligand>
</feature>
<keyword evidence="1 8" id="KW-0004">4Fe-4S</keyword>
<dbReference type="OrthoDB" id="9805215at2"/>
<dbReference type="SFLD" id="SFLDF00274">
    <property type="entry name" value="ribosomal_protein_S12_methylth"/>
    <property type="match status" value="1"/>
</dbReference>
<dbReference type="InterPro" id="IPR006638">
    <property type="entry name" value="Elp3/MiaA/NifB-like_rSAM"/>
</dbReference>
<dbReference type="GO" id="GO:0046872">
    <property type="term" value="F:metal ion binding"/>
    <property type="evidence" value="ECO:0007669"/>
    <property type="project" value="UniProtKB-KW"/>
</dbReference>
<dbReference type="GO" id="GO:0005840">
    <property type="term" value="C:ribosome"/>
    <property type="evidence" value="ECO:0007669"/>
    <property type="project" value="UniProtKB-KW"/>
</dbReference>
<protein>
    <recommendedName>
        <fullName evidence="8">Ribosomal protein uS12 methylthiotransferase RimO</fullName>
        <shortName evidence="8">uS12 MTTase</shortName>
        <shortName evidence="8">uS12 methylthiotransferase</shortName>
        <ecNumber evidence="8">2.8.4.4</ecNumber>
    </recommendedName>
    <alternativeName>
        <fullName evidence="8">Ribosomal protein uS12 (aspartate-C(3))-methylthiotransferase</fullName>
    </alternativeName>
    <alternativeName>
        <fullName evidence="8">Ribosome maturation factor RimO</fullName>
    </alternativeName>
</protein>
<feature type="binding site" evidence="8">
    <location>
        <position position="163"/>
    </location>
    <ligand>
        <name>[4Fe-4S] cluster</name>
        <dbReference type="ChEBI" id="CHEBI:49883"/>
        <label>2</label>
        <note>4Fe-4S-S-AdoMet</note>
    </ligand>
</feature>
<dbReference type="SMART" id="SM00729">
    <property type="entry name" value="Elp3"/>
    <property type="match status" value="1"/>
</dbReference>
<dbReference type="Pfam" id="PF18693">
    <property type="entry name" value="TRAM_2"/>
    <property type="match status" value="1"/>
</dbReference>
<dbReference type="Proteomes" id="UP000366051">
    <property type="component" value="Chromosome"/>
</dbReference>
<dbReference type="Gene3D" id="2.40.50.140">
    <property type="entry name" value="Nucleic acid-binding proteins"/>
    <property type="match status" value="1"/>
</dbReference>
<feature type="binding site" evidence="8">
    <location>
        <position position="160"/>
    </location>
    <ligand>
        <name>[4Fe-4S] cluster</name>
        <dbReference type="ChEBI" id="CHEBI:49883"/>
        <label>2</label>
        <note>4Fe-4S-S-AdoMet</note>
    </ligand>
</feature>
<feature type="domain" description="Radical SAM core" evidence="11">
    <location>
        <begin position="142"/>
        <end position="372"/>
    </location>
</feature>
<feature type="binding site" evidence="8">
    <location>
        <position position="48"/>
    </location>
    <ligand>
        <name>[4Fe-4S] cluster</name>
        <dbReference type="ChEBI" id="CHEBI:49883"/>
        <label>1</label>
    </ligand>
</feature>
<evidence type="ECO:0000313" key="13">
    <source>
        <dbReference type="Proteomes" id="UP000366051"/>
    </source>
</evidence>
<dbReference type="InterPro" id="IPR023404">
    <property type="entry name" value="rSAM_horseshoe"/>
</dbReference>
<dbReference type="FunFam" id="3.80.30.20:FF:000001">
    <property type="entry name" value="tRNA-2-methylthio-N(6)-dimethylallyladenosine synthase 2"/>
    <property type="match status" value="1"/>
</dbReference>
<dbReference type="CDD" id="cd01335">
    <property type="entry name" value="Radical_SAM"/>
    <property type="match status" value="1"/>
</dbReference>
<feature type="binding site" evidence="8">
    <location>
        <position position="82"/>
    </location>
    <ligand>
        <name>[4Fe-4S] cluster</name>
        <dbReference type="ChEBI" id="CHEBI:49883"/>
        <label>1</label>
    </ligand>
</feature>
<reference evidence="13" key="1">
    <citation type="submission" date="2019-11" db="EMBL/GenBank/DDBJ databases">
        <title>Genome sequence of Heliorestis convoluta strain HH, an alkaliphilic and minimalistic phototrophic bacterium from a soda lake in Egypt.</title>
        <authorList>
            <person name="Dewey E.D."/>
            <person name="Stokes L.M."/>
            <person name="Burchell B.M."/>
            <person name="Shaffer K.N."/>
            <person name="Huntington A.M."/>
            <person name="Baker J.M."/>
            <person name="Nadendla S."/>
            <person name="Giglio M.G."/>
            <person name="Touchman J.W."/>
            <person name="Blankenship R.E."/>
            <person name="Madigan M.T."/>
            <person name="Sattley W.M."/>
        </authorList>
    </citation>
    <scope>NUCLEOTIDE SEQUENCE [LARGE SCALE GENOMIC DNA]</scope>
    <source>
        <strain evidence="13">HH</strain>
    </source>
</reference>
<evidence type="ECO:0000259" key="9">
    <source>
        <dbReference type="PROSITE" id="PS50926"/>
    </source>
</evidence>
<dbReference type="InterPro" id="IPR005839">
    <property type="entry name" value="Methylthiotransferase"/>
</dbReference>
<evidence type="ECO:0000256" key="3">
    <source>
        <dbReference type="ARBA" id="ARBA00022679"/>
    </source>
</evidence>
<dbReference type="GO" id="GO:0035599">
    <property type="term" value="F:aspartic acid methylthiotransferase activity"/>
    <property type="evidence" value="ECO:0007669"/>
    <property type="project" value="TreeGrafter"/>
</dbReference>
<dbReference type="InterPro" id="IPR012340">
    <property type="entry name" value="NA-bd_OB-fold"/>
</dbReference>
<comment type="catalytic activity">
    <reaction evidence="8">
        <text>L-aspartate(89)-[ribosomal protein uS12]-hydrogen + (sulfur carrier)-SH + AH2 + 2 S-adenosyl-L-methionine = 3-methylsulfanyl-L-aspartate(89)-[ribosomal protein uS12]-hydrogen + (sulfur carrier)-H + 5'-deoxyadenosine + L-methionine + A + S-adenosyl-L-homocysteine + 2 H(+)</text>
        <dbReference type="Rhea" id="RHEA:37087"/>
        <dbReference type="Rhea" id="RHEA-COMP:10460"/>
        <dbReference type="Rhea" id="RHEA-COMP:10461"/>
        <dbReference type="Rhea" id="RHEA-COMP:14737"/>
        <dbReference type="Rhea" id="RHEA-COMP:14739"/>
        <dbReference type="ChEBI" id="CHEBI:13193"/>
        <dbReference type="ChEBI" id="CHEBI:15378"/>
        <dbReference type="ChEBI" id="CHEBI:17319"/>
        <dbReference type="ChEBI" id="CHEBI:17499"/>
        <dbReference type="ChEBI" id="CHEBI:29917"/>
        <dbReference type="ChEBI" id="CHEBI:29961"/>
        <dbReference type="ChEBI" id="CHEBI:57844"/>
        <dbReference type="ChEBI" id="CHEBI:57856"/>
        <dbReference type="ChEBI" id="CHEBI:59789"/>
        <dbReference type="ChEBI" id="CHEBI:64428"/>
        <dbReference type="ChEBI" id="CHEBI:73599"/>
        <dbReference type="EC" id="2.8.4.4"/>
    </reaction>
</comment>
<dbReference type="SFLD" id="SFLDS00029">
    <property type="entry name" value="Radical_SAM"/>
    <property type="match status" value="1"/>
</dbReference>
<dbReference type="InterPro" id="IPR058240">
    <property type="entry name" value="rSAM_sf"/>
</dbReference>
<sequence>MAIKVNITSLGCAKNRVDTEVMMGILRNAGYDFAHREEDAEVHIVNTCGFILPAKEESIGRILELAALKQTGPCRALLVAGCLSQGYSSDLAKELPEVDIFLGPGEVPQIADLVAKALSGQKLKQVGQPDYLYDHNTPRLLTTPFHYGYLKVADGCDNQCSYCSIPSLRGSFRSRSEDSIIAEAQTLLQRGVQEILLIAQDTTRYGLDRYGSYRLPQLLKKFKEVEGLQWLRLMYCYPNHFTPQIIEAMAADPRICKYVDLPLQHSHDDILQAMNRRGTQKEIKKLIQSLREQLPGIAIRSTFIVGFPGEEEEHFQALLEFMEEMRFDRVGVFTYSQEERTPAGKRHDQIPEEVKEERFHRAMALQQEISLSIQKEWIGKTVKVLIEEEVEPGRYRGRSEREAPEVDGFIEFSGTGLLPGQWAAVKITAAEHYDLIGEVLHESGQ</sequence>
<dbReference type="KEGG" id="hcv:FTV88_0745"/>
<comment type="cofactor">
    <cofactor evidence="8">
        <name>[4Fe-4S] cluster</name>
        <dbReference type="ChEBI" id="CHEBI:49883"/>
    </cofactor>
    <text evidence="8">Binds 2 [4Fe-4S] clusters. One cluster is coordinated with 3 cysteines and an exchangeable S-adenosyl-L-methionine.</text>
</comment>
<keyword evidence="5 8" id="KW-0479">Metal-binding</keyword>
<evidence type="ECO:0000259" key="11">
    <source>
        <dbReference type="PROSITE" id="PS51918"/>
    </source>
</evidence>
<dbReference type="PROSITE" id="PS51918">
    <property type="entry name" value="RADICAL_SAM"/>
    <property type="match status" value="1"/>
</dbReference>
<keyword evidence="6 8" id="KW-0408">Iron</keyword>
<keyword evidence="13" id="KW-1185">Reference proteome</keyword>
<evidence type="ECO:0000256" key="2">
    <source>
        <dbReference type="ARBA" id="ARBA00022490"/>
    </source>
</evidence>
<dbReference type="PROSITE" id="PS50926">
    <property type="entry name" value="TRAM"/>
    <property type="match status" value="1"/>
</dbReference>
<dbReference type="SFLD" id="SFLDG01082">
    <property type="entry name" value="B12-binding_domain_containing"/>
    <property type="match status" value="1"/>
</dbReference>
<proteinExistence type="inferred from homology"/>
<dbReference type="NCBIfam" id="TIGR00089">
    <property type="entry name" value="MiaB/RimO family radical SAM methylthiotransferase"/>
    <property type="match status" value="1"/>
</dbReference>
<accession>A0A5Q2MZP9</accession>
<dbReference type="InterPro" id="IPR020612">
    <property type="entry name" value="Methylthiotransferase_CS"/>
</dbReference>
<dbReference type="PANTHER" id="PTHR43837:SF1">
    <property type="entry name" value="RIBOSOMAL PROTEIN US12 METHYLTHIOTRANSFERASE RIMO"/>
    <property type="match status" value="1"/>
</dbReference>
<evidence type="ECO:0000256" key="5">
    <source>
        <dbReference type="ARBA" id="ARBA00022723"/>
    </source>
</evidence>
<dbReference type="PROSITE" id="PS51449">
    <property type="entry name" value="MTTASE_N"/>
    <property type="match status" value="1"/>
</dbReference>
<keyword evidence="2 8" id="KW-0963">Cytoplasm</keyword>
<gene>
    <name evidence="8 12" type="primary">rimO</name>
    <name evidence="12" type="ORF">FTV88_0745</name>
</gene>
<dbReference type="Gene3D" id="3.40.50.12160">
    <property type="entry name" value="Methylthiotransferase, N-terminal domain"/>
    <property type="match status" value="1"/>
</dbReference>
<dbReference type="SUPFAM" id="SSF102114">
    <property type="entry name" value="Radical SAM enzymes"/>
    <property type="match status" value="1"/>
</dbReference>
<dbReference type="InterPro" id="IPR038135">
    <property type="entry name" value="Methylthiotransferase_N_sf"/>
</dbReference>
<comment type="subcellular location">
    <subcellularLocation>
        <location evidence="8">Cytoplasm</location>
    </subcellularLocation>
</comment>
<feature type="domain" description="MTTase N-terminal" evidence="10">
    <location>
        <begin position="3"/>
        <end position="119"/>
    </location>
</feature>
<dbReference type="InterPro" id="IPR005840">
    <property type="entry name" value="Ribosomal_uS12_MeSTrfase_RimO"/>
</dbReference>
<keyword evidence="12" id="KW-0689">Ribosomal protein</keyword>
<dbReference type="InterPro" id="IPR013848">
    <property type="entry name" value="Methylthiotransferase_N"/>
</dbReference>
<dbReference type="GO" id="GO:0005829">
    <property type="term" value="C:cytosol"/>
    <property type="evidence" value="ECO:0007669"/>
    <property type="project" value="TreeGrafter"/>
</dbReference>
<dbReference type="EMBL" id="CP045875">
    <property type="protein sequence ID" value="QGG46923.1"/>
    <property type="molecule type" value="Genomic_DNA"/>
</dbReference>
<dbReference type="Pfam" id="PF00919">
    <property type="entry name" value="UPF0004"/>
    <property type="match status" value="1"/>
</dbReference>
<dbReference type="Gene3D" id="3.80.30.20">
    <property type="entry name" value="tm_1862 like domain"/>
    <property type="match status" value="1"/>
</dbReference>
<dbReference type="RefSeq" id="WP_153724408.1">
    <property type="nucleotide sequence ID" value="NZ_CP045875.1"/>
</dbReference>
<dbReference type="PROSITE" id="PS01278">
    <property type="entry name" value="MTTASE_RADICAL"/>
    <property type="match status" value="1"/>
</dbReference>
<keyword evidence="7 8" id="KW-0411">Iron-sulfur</keyword>
<evidence type="ECO:0000313" key="12">
    <source>
        <dbReference type="EMBL" id="QGG46923.1"/>
    </source>
</evidence>
<evidence type="ECO:0000256" key="4">
    <source>
        <dbReference type="ARBA" id="ARBA00022691"/>
    </source>
</evidence>
<dbReference type="GO" id="GO:0035600">
    <property type="term" value="P:tRNA methylthiolation"/>
    <property type="evidence" value="ECO:0007669"/>
    <property type="project" value="UniProtKB-ARBA"/>
</dbReference>
<evidence type="ECO:0000259" key="10">
    <source>
        <dbReference type="PROSITE" id="PS51449"/>
    </source>
</evidence>
<keyword evidence="12" id="KW-0687">Ribonucleoprotein</keyword>
<evidence type="ECO:0000256" key="6">
    <source>
        <dbReference type="ARBA" id="ARBA00023004"/>
    </source>
</evidence>
<dbReference type="InterPro" id="IPR002792">
    <property type="entry name" value="TRAM_dom"/>
</dbReference>
<feature type="domain" description="TRAM" evidence="9">
    <location>
        <begin position="375"/>
        <end position="441"/>
    </location>
</feature>
<evidence type="ECO:0000256" key="1">
    <source>
        <dbReference type="ARBA" id="ARBA00022485"/>
    </source>
</evidence>
<dbReference type="InterPro" id="IPR007197">
    <property type="entry name" value="rSAM"/>
</dbReference>
<dbReference type="PANTHER" id="PTHR43837">
    <property type="entry name" value="RIBOSOMAL PROTEIN S12 METHYLTHIOTRANSFERASE RIMO"/>
    <property type="match status" value="1"/>
</dbReference>
<name>A0A5Q2MZP9_9FIRM</name>
<dbReference type="EC" id="2.8.4.4" evidence="8"/>
<dbReference type="GO" id="GO:0140101">
    <property type="term" value="F:catalytic activity, acting on a tRNA"/>
    <property type="evidence" value="ECO:0007669"/>
    <property type="project" value="UniProtKB-ARBA"/>
</dbReference>
<dbReference type="GO" id="GO:0051539">
    <property type="term" value="F:4 iron, 4 sulfur cluster binding"/>
    <property type="evidence" value="ECO:0007669"/>
    <property type="project" value="UniProtKB-UniRule"/>
</dbReference>
<dbReference type="NCBIfam" id="TIGR01125">
    <property type="entry name" value="30S ribosomal protein S12 methylthiotransferase RimO"/>
    <property type="match status" value="1"/>
</dbReference>